<dbReference type="Pfam" id="PF17965">
    <property type="entry name" value="MucBP_2"/>
    <property type="match status" value="1"/>
</dbReference>
<evidence type="ECO:0000256" key="1">
    <source>
        <dbReference type="ARBA" id="ARBA00022512"/>
    </source>
</evidence>
<accession>E3C7W1</accession>
<evidence type="ECO:0000313" key="9">
    <source>
        <dbReference type="EMBL" id="EFQ53161.1"/>
    </source>
</evidence>
<feature type="compositionally biased region" description="Polar residues" evidence="6">
    <location>
        <begin position="59"/>
        <end position="112"/>
    </location>
</feature>
<dbReference type="Gene3D" id="3.10.20.470">
    <property type="match status" value="1"/>
</dbReference>
<proteinExistence type="predicted"/>
<name>E3C7W1_9LACO</name>
<dbReference type="RefSeq" id="WP_003712813.1">
    <property type="nucleotide sequence ID" value="NZ_AEKL01000048.1"/>
</dbReference>
<evidence type="ECO:0000313" key="10">
    <source>
        <dbReference type="Proteomes" id="UP000003070"/>
    </source>
</evidence>
<comment type="caution">
    <text evidence="9">The sequence shown here is derived from an EMBL/GenBank/DDBJ whole genome shotgun (WGS) entry which is preliminary data.</text>
</comment>
<keyword evidence="4" id="KW-0677">Repeat</keyword>
<dbReference type="eggNOG" id="COG4932">
    <property type="taxonomic scope" value="Bacteria"/>
</dbReference>
<feature type="compositionally biased region" description="Low complexity" evidence="6">
    <location>
        <begin position="1537"/>
        <end position="1549"/>
    </location>
</feature>
<reference evidence="9 10" key="1">
    <citation type="submission" date="2010-10" db="EMBL/GenBank/DDBJ databases">
        <authorList>
            <person name="Durkin A.S."/>
            <person name="Madupu R."/>
            <person name="Torralba M."/>
            <person name="Gillis M."/>
            <person name="Methe B."/>
            <person name="Sutton G."/>
            <person name="Nelson K.E."/>
        </authorList>
    </citation>
    <scope>NUCLEOTIDE SEQUENCE [LARGE SCALE GENOMIC DNA]</scope>
    <source>
        <strain evidence="9 10">PB013-T2-3</strain>
    </source>
</reference>
<dbReference type="Pfam" id="PF04650">
    <property type="entry name" value="YSIRK_signal"/>
    <property type="match status" value="1"/>
</dbReference>
<keyword evidence="2" id="KW-0964">Secreted</keyword>
<evidence type="ECO:0000259" key="8">
    <source>
        <dbReference type="PROSITE" id="PS50847"/>
    </source>
</evidence>
<keyword evidence="7" id="KW-0472">Membrane</keyword>
<dbReference type="OrthoDB" id="3237761at2"/>
<feature type="transmembrane region" description="Helical" evidence="7">
    <location>
        <begin position="26"/>
        <end position="46"/>
    </location>
</feature>
<feature type="region of interest" description="Disordered" evidence="6">
    <location>
        <begin position="1533"/>
        <end position="1573"/>
    </location>
</feature>
<evidence type="ECO:0000256" key="4">
    <source>
        <dbReference type="ARBA" id="ARBA00022737"/>
    </source>
</evidence>
<sequence length="1603" mass="172042">MVSKNNQKLAQSLHADQRQRFTVRKLGIGVVSVLIGAVLAGGTFVAQASADSTGAGDQAQPTTPNNLATDSTVSLNNSSATTAPPTSGDQGSSAADQSVAATTADSPAPTNQNVVTVASPIYAVPTDSPLSQKDSAGVELAISQNTVGNDGTTNGITITLKGNFKAGDVYTLTIPDGPSYGLDIRGNGKLKSDLGATIQSWQNNATTLTYQFKNDASVGFQLNLTRNNGYRFQPLLTLGTHTKEITWTSQRNGASAPTTNQALKFYEIIKPSMNPKPAERVTPPMETGIEGVYPNMDYTYRFQVNESSGVANDGRASAEVNSAIGNGTTITIPVPEGFVLNEKMTQEKNPYGDKTTIAQPGGKGHDIIITVPTGSGRQNWNNRGGYLLVGHFDLPTPETDTVYTAKDNPLASNQGQPIVDQAVLTTNGDGKFIGTTTPWSIKLLSGKNVPTDGSVGIEATGNSGDNQLLLDNDDSNNPAIVNDFGFTLKSNRAYDNLPITLDLADGLHVTGIKTPVDPLNMAGTTEYHYTLTLTDGSQVTGTVKAGEAVTDSSGKGIRKAVFTPNYLMPGATTDTYLRYKLGGDFGPTKQNNQLIAFLAYGYLAHQYDNGNPVKRGDQLISKISIQAPKLAGGKIVYAEAKQRVIGEEDLQAAMSASLGQNNVTNPDMPGTADAGRMALGGPVTAYSTDQLYEPIFYYVLPQYTSWDSVKGIVNLQGGVEPKVTTYMWGNCQVVKIDYTGTKYYYKTNANLASGTAMLYINNDADAYAGSSQWEAYVYSPRTPLSNTVAKLDDRSFVDNHADHLYLLGNGNWQINVPSAYYIPSMSQGNENERPVQQGTSDDKKAPDMTYYVSVANYSDHALEDGHLLINLPRATDAGKFNFYLTQAIGSEKNGTVEMKDLTILYSTEPQVFTSQEAGAQVSTAGYVTADKVSDWKAIRSIIVTLPTLPADQQIGRFVLKGQAPDVTYQAGKRGPLDSVLTSKALQPFRSDVTSIQIVGTSTVTARYHYVDAAGKEHFIDLPMLTKTYQDNVDTMQQTDFTLTDAAKALIPANYELATEVPTIVNGAQSWVTTAANETAAFGQTVRYYFDGDIVQFELVHQHRQTPKTITKTVNYYYTTVNGPVAHEALVQTVTITEDEDLVTGEKTYFIDGQAVPNQGATTLAGQALPVLPGYTADVLDGRDADATGATAVDYNSNDLTINVVYTANDQAATFIYHDDTTGQDLLRVKQTGPSNQLINYLTKDQLATYAAAGYVLVSDDTKGQPVYFDHDDKVDQTYVIHLKHGTESTTRRKQITQSIHYVDSTGQPMKDAQGQQLPDDVQKVNLSQTGVKDLVTDTVDWNGEWTTGSYQLVTSPTVPGYSPNQDQVTGTTVTTSNELVAKNQDTLVVITYAPDEESVTVHYQTADGTTLAPSETQTGSYGSDYTTSAKKIPGYHLTTTPTNATGTYTTNTPDVIYVYAPDEESVTVHYQTADGTTVAPSETQTGSYGSDYTTSAKKIPGYHLTTTPTNATGTYTTDTPDVIYVYVPTHKVEINEPTDPGTPSTPSTDQPASPQGTSAEPLPSAARLPQTGNDAATADWQVALGSLLGSLSLLALAKRKREQ</sequence>
<gene>
    <name evidence="9" type="ORF">HMPREF9265_1358</name>
</gene>
<keyword evidence="3" id="KW-0732">Signal</keyword>
<keyword evidence="1" id="KW-0134">Cell wall</keyword>
<dbReference type="Gene3D" id="2.60.40.4300">
    <property type="match status" value="2"/>
</dbReference>
<dbReference type="InterPro" id="IPR041558">
    <property type="entry name" value="MucBP_2"/>
</dbReference>
<dbReference type="NCBIfam" id="TIGR01168">
    <property type="entry name" value="YSIRK_signal"/>
    <property type="match status" value="1"/>
</dbReference>
<dbReference type="InterPro" id="IPR041495">
    <property type="entry name" value="Mub_B2"/>
</dbReference>
<dbReference type="Gene3D" id="3.10.20.320">
    <property type="entry name" value="Putative peptidoglycan bound protein (lpxtg motif)"/>
    <property type="match status" value="2"/>
</dbReference>
<evidence type="ECO:0000256" key="5">
    <source>
        <dbReference type="ARBA" id="ARBA00023088"/>
    </source>
</evidence>
<keyword evidence="7" id="KW-0812">Transmembrane</keyword>
<protein>
    <submittedName>
        <fullName evidence="9">Gram-positive signal peptide protein, YSIRK family</fullName>
    </submittedName>
</protein>
<dbReference type="PROSITE" id="PS50847">
    <property type="entry name" value="GRAM_POS_ANCHORING"/>
    <property type="match status" value="1"/>
</dbReference>
<dbReference type="Pfam" id="PF17966">
    <property type="entry name" value="Muc_B2"/>
    <property type="match status" value="2"/>
</dbReference>
<feature type="domain" description="Gram-positive cocci surface proteins LPxTG" evidence="8">
    <location>
        <begin position="1568"/>
        <end position="1603"/>
    </location>
</feature>
<dbReference type="InterPro" id="IPR009459">
    <property type="entry name" value="MucBP_dom"/>
</dbReference>
<evidence type="ECO:0000256" key="7">
    <source>
        <dbReference type="SAM" id="Phobius"/>
    </source>
</evidence>
<feature type="region of interest" description="Disordered" evidence="6">
    <location>
        <begin position="825"/>
        <end position="845"/>
    </location>
</feature>
<keyword evidence="7" id="KW-1133">Transmembrane helix</keyword>
<evidence type="ECO:0000256" key="6">
    <source>
        <dbReference type="SAM" id="MobiDB-lite"/>
    </source>
</evidence>
<keyword evidence="5" id="KW-0572">Peptidoglycan-anchor</keyword>
<dbReference type="EMBL" id="AEKL01000048">
    <property type="protein sequence ID" value="EFQ53161.1"/>
    <property type="molecule type" value="Genomic_DNA"/>
</dbReference>
<evidence type="ECO:0000256" key="3">
    <source>
        <dbReference type="ARBA" id="ARBA00022729"/>
    </source>
</evidence>
<feature type="compositionally biased region" description="Polar residues" evidence="6">
    <location>
        <begin position="825"/>
        <end position="839"/>
    </location>
</feature>
<evidence type="ECO:0000256" key="2">
    <source>
        <dbReference type="ARBA" id="ARBA00022525"/>
    </source>
</evidence>
<dbReference type="Pfam" id="PF06458">
    <property type="entry name" value="MucBP"/>
    <property type="match status" value="2"/>
</dbReference>
<dbReference type="InterPro" id="IPR019931">
    <property type="entry name" value="LPXTG_anchor"/>
</dbReference>
<feature type="region of interest" description="Disordered" evidence="6">
    <location>
        <begin position="52"/>
        <end position="112"/>
    </location>
</feature>
<dbReference type="InterPro" id="IPR005877">
    <property type="entry name" value="YSIRK_signal_dom"/>
</dbReference>
<organism evidence="9 10">
    <name type="scientific">Limosilactobacillus oris PB013-T2-3</name>
    <dbReference type="NCBI Taxonomy" id="908339"/>
    <lineage>
        <taxon>Bacteria</taxon>
        <taxon>Bacillati</taxon>
        <taxon>Bacillota</taxon>
        <taxon>Bacilli</taxon>
        <taxon>Lactobacillales</taxon>
        <taxon>Lactobacillaceae</taxon>
        <taxon>Limosilactobacillus</taxon>
    </lineage>
</organism>
<dbReference type="Proteomes" id="UP000003070">
    <property type="component" value="Unassembled WGS sequence"/>
</dbReference>